<evidence type="ECO:0000313" key="1">
    <source>
        <dbReference type="EMBL" id="KAK4748438.1"/>
    </source>
</evidence>
<organism evidence="1 2">
    <name type="scientific">Trapa incisa</name>
    <dbReference type="NCBI Taxonomy" id="236973"/>
    <lineage>
        <taxon>Eukaryota</taxon>
        <taxon>Viridiplantae</taxon>
        <taxon>Streptophyta</taxon>
        <taxon>Embryophyta</taxon>
        <taxon>Tracheophyta</taxon>
        <taxon>Spermatophyta</taxon>
        <taxon>Magnoliopsida</taxon>
        <taxon>eudicotyledons</taxon>
        <taxon>Gunneridae</taxon>
        <taxon>Pentapetalae</taxon>
        <taxon>rosids</taxon>
        <taxon>malvids</taxon>
        <taxon>Myrtales</taxon>
        <taxon>Lythraceae</taxon>
        <taxon>Trapa</taxon>
    </lineage>
</organism>
<dbReference type="EMBL" id="JAXIOK010000019">
    <property type="protein sequence ID" value="KAK4748438.1"/>
    <property type="molecule type" value="Genomic_DNA"/>
</dbReference>
<keyword evidence="2" id="KW-1185">Reference proteome</keyword>
<accession>A0AAN7GPF9</accession>
<evidence type="ECO:0000313" key="2">
    <source>
        <dbReference type="Proteomes" id="UP001345219"/>
    </source>
</evidence>
<name>A0AAN7GPF9_9MYRT</name>
<proteinExistence type="predicted"/>
<protein>
    <submittedName>
        <fullName evidence="1">Uncharacterized protein</fullName>
    </submittedName>
</protein>
<comment type="caution">
    <text evidence="1">The sequence shown here is derived from an EMBL/GenBank/DDBJ whole genome shotgun (WGS) entry which is preliminary data.</text>
</comment>
<gene>
    <name evidence="1" type="ORF">SAY87_015024</name>
</gene>
<dbReference type="Proteomes" id="UP001345219">
    <property type="component" value="Chromosome 12"/>
</dbReference>
<reference evidence="1 2" key="1">
    <citation type="journal article" date="2023" name="Hortic Res">
        <title>Pangenome of water caltrop reveals structural variations and asymmetric subgenome divergence after allopolyploidization.</title>
        <authorList>
            <person name="Zhang X."/>
            <person name="Chen Y."/>
            <person name="Wang L."/>
            <person name="Yuan Y."/>
            <person name="Fang M."/>
            <person name="Shi L."/>
            <person name="Lu R."/>
            <person name="Comes H.P."/>
            <person name="Ma Y."/>
            <person name="Chen Y."/>
            <person name="Huang G."/>
            <person name="Zhou Y."/>
            <person name="Zheng Z."/>
            <person name="Qiu Y."/>
        </authorList>
    </citation>
    <scope>NUCLEOTIDE SEQUENCE [LARGE SCALE GENOMIC DNA]</scope>
    <source>
        <tissue evidence="1">Roots</tissue>
    </source>
</reference>
<sequence>MLAIFFRLWGFVTPEEIPFVSKGKGSLLMIGQGVILPSLESVGAKISRVQSYDIGVEAIIRIELSMLLRIKSIITQLQASGNNNVKHLLSTCNNTLQ</sequence>
<dbReference type="AlphaFoldDB" id="A0AAN7GPF9"/>